<evidence type="ECO:0000256" key="1">
    <source>
        <dbReference type="ARBA" id="ARBA00023125"/>
    </source>
</evidence>
<accession>A0A0R1GEV3</accession>
<dbReference type="InterPro" id="IPR000551">
    <property type="entry name" value="MerR-type_HTH_dom"/>
</dbReference>
<reference evidence="3 4" key="1">
    <citation type="journal article" date="2015" name="Genome Announc.">
        <title>Expanding the biotechnology potential of lactobacilli through comparative genomics of 213 strains and associated genera.</title>
        <authorList>
            <person name="Sun Z."/>
            <person name="Harris H.M."/>
            <person name="McCann A."/>
            <person name="Guo C."/>
            <person name="Argimon S."/>
            <person name="Zhang W."/>
            <person name="Yang X."/>
            <person name="Jeffery I.B."/>
            <person name="Cooney J.C."/>
            <person name="Kagawa T.F."/>
            <person name="Liu W."/>
            <person name="Song Y."/>
            <person name="Salvetti E."/>
            <person name="Wrobel A."/>
            <person name="Rasinkangas P."/>
            <person name="Parkhill J."/>
            <person name="Rea M.C."/>
            <person name="O'Sullivan O."/>
            <person name="Ritari J."/>
            <person name="Douillard F.P."/>
            <person name="Paul Ross R."/>
            <person name="Yang R."/>
            <person name="Briner A.E."/>
            <person name="Felis G.E."/>
            <person name="de Vos W.M."/>
            <person name="Barrangou R."/>
            <person name="Klaenhammer T.R."/>
            <person name="Caufield P.W."/>
            <person name="Cui Y."/>
            <person name="Zhang H."/>
            <person name="O'Toole P.W."/>
        </authorList>
    </citation>
    <scope>NUCLEOTIDE SEQUENCE [LARGE SCALE GENOMIC DNA]</scope>
    <source>
        <strain evidence="3 4">DSM 20003</strain>
    </source>
</reference>
<dbReference type="STRING" id="1423726.FC07_GL001868"/>
<evidence type="ECO:0000313" key="4">
    <source>
        <dbReference type="Proteomes" id="UP000051461"/>
    </source>
</evidence>
<sequence length="134" mass="15814">MSTHSISEVAAMYQLTPATLRYYEELGLLYDVEKQHNHRIYRDCHLQRLSTICCFKNSGMSLKELQTLFQYQSQDDNLDRVLTLLHTHQRKVDRQLSDLQKAQAQIERKIAYYTALNNAKQAHLPLPDWQDYKA</sequence>
<dbReference type="EMBL" id="AZDA01000137">
    <property type="protein sequence ID" value="KRK32734.1"/>
    <property type="molecule type" value="Genomic_DNA"/>
</dbReference>
<dbReference type="InterPro" id="IPR047057">
    <property type="entry name" value="MerR_fam"/>
</dbReference>
<comment type="caution">
    <text evidence="3">The sequence shown here is derived from an EMBL/GenBank/DDBJ whole genome shotgun (WGS) entry which is preliminary data.</text>
</comment>
<dbReference type="SMART" id="SM00422">
    <property type="entry name" value="HTH_MERR"/>
    <property type="match status" value="1"/>
</dbReference>
<dbReference type="Proteomes" id="UP000051461">
    <property type="component" value="Unassembled WGS sequence"/>
</dbReference>
<dbReference type="OrthoDB" id="9811174at2"/>
<dbReference type="InterPro" id="IPR009061">
    <property type="entry name" value="DNA-bd_dom_put_sf"/>
</dbReference>
<dbReference type="PANTHER" id="PTHR30204:SF82">
    <property type="entry name" value="TRANSCRIPTIONAL REGULATOR, MERR FAMILY"/>
    <property type="match status" value="1"/>
</dbReference>
<dbReference type="RefSeq" id="WP_057905720.1">
    <property type="nucleotide sequence ID" value="NZ_AZDA01000137.1"/>
</dbReference>
<dbReference type="PANTHER" id="PTHR30204">
    <property type="entry name" value="REDOX-CYCLING DRUG-SENSING TRANSCRIPTIONAL ACTIVATOR SOXR"/>
    <property type="match status" value="1"/>
</dbReference>
<proteinExistence type="predicted"/>
<evidence type="ECO:0000259" key="2">
    <source>
        <dbReference type="PROSITE" id="PS50937"/>
    </source>
</evidence>
<keyword evidence="4" id="KW-1185">Reference proteome</keyword>
<dbReference type="PATRIC" id="fig|1423726.3.peg.1938"/>
<dbReference type="Gene3D" id="1.10.1660.10">
    <property type="match status" value="1"/>
</dbReference>
<dbReference type="SUPFAM" id="SSF46955">
    <property type="entry name" value="Putative DNA-binding domain"/>
    <property type="match status" value="1"/>
</dbReference>
<name>A0A0R1GEV3_9LACO</name>
<dbReference type="GO" id="GO:0003677">
    <property type="term" value="F:DNA binding"/>
    <property type="evidence" value="ECO:0007669"/>
    <property type="project" value="UniProtKB-KW"/>
</dbReference>
<organism evidence="3 4">
    <name type="scientific">Loigolactobacillus bifermentans DSM 20003</name>
    <dbReference type="NCBI Taxonomy" id="1423726"/>
    <lineage>
        <taxon>Bacteria</taxon>
        <taxon>Bacillati</taxon>
        <taxon>Bacillota</taxon>
        <taxon>Bacilli</taxon>
        <taxon>Lactobacillales</taxon>
        <taxon>Lactobacillaceae</taxon>
        <taxon>Loigolactobacillus</taxon>
    </lineage>
</organism>
<keyword evidence="1" id="KW-0238">DNA-binding</keyword>
<gene>
    <name evidence="3" type="ORF">FC07_GL001868</name>
</gene>
<dbReference type="AlphaFoldDB" id="A0A0R1GEV3"/>
<protein>
    <recommendedName>
        <fullName evidence="2">HTH merR-type domain-containing protein</fullName>
    </recommendedName>
</protein>
<dbReference type="Pfam" id="PF13411">
    <property type="entry name" value="MerR_1"/>
    <property type="match status" value="1"/>
</dbReference>
<dbReference type="PROSITE" id="PS50937">
    <property type="entry name" value="HTH_MERR_2"/>
    <property type="match status" value="1"/>
</dbReference>
<feature type="domain" description="HTH merR-type" evidence="2">
    <location>
        <begin position="3"/>
        <end position="71"/>
    </location>
</feature>
<evidence type="ECO:0000313" key="3">
    <source>
        <dbReference type="EMBL" id="KRK32734.1"/>
    </source>
</evidence>
<dbReference type="GO" id="GO:0003700">
    <property type="term" value="F:DNA-binding transcription factor activity"/>
    <property type="evidence" value="ECO:0007669"/>
    <property type="project" value="InterPro"/>
</dbReference>